<dbReference type="GO" id="GO:0016757">
    <property type="term" value="F:glycosyltransferase activity"/>
    <property type="evidence" value="ECO:0007669"/>
    <property type="project" value="UniProtKB-KW"/>
</dbReference>
<comment type="caution">
    <text evidence="4">The sequence shown here is derived from an EMBL/GenBank/DDBJ whole genome shotgun (WGS) entry which is preliminary data.</text>
</comment>
<dbReference type="EMBL" id="LAZR01024836">
    <property type="protein sequence ID" value="KKL73845.1"/>
    <property type="molecule type" value="Genomic_DNA"/>
</dbReference>
<protein>
    <recommendedName>
        <fullName evidence="3">Glycosyl transferase family 1 domain-containing protein</fullName>
    </recommendedName>
</protein>
<dbReference type="CDD" id="cd03801">
    <property type="entry name" value="GT4_PimA-like"/>
    <property type="match status" value="1"/>
</dbReference>
<dbReference type="AlphaFoldDB" id="A0A0F9GWW5"/>
<dbReference type="InterPro" id="IPR001296">
    <property type="entry name" value="Glyco_trans_1"/>
</dbReference>
<accession>A0A0F9GWW5</accession>
<feature type="domain" description="Glycosyl transferase family 1" evidence="3">
    <location>
        <begin position="25"/>
        <end position="189"/>
    </location>
</feature>
<organism evidence="4">
    <name type="scientific">marine sediment metagenome</name>
    <dbReference type="NCBI Taxonomy" id="412755"/>
    <lineage>
        <taxon>unclassified sequences</taxon>
        <taxon>metagenomes</taxon>
        <taxon>ecological metagenomes</taxon>
    </lineage>
</organism>
<dbReference type="PANTHER" id="PTHR12526">
    <property type="entry name" value="GLYCOSYLTRANSFERASE"/>
    <property type="match status" value="1"/>
</dbReference>
<dbReference type="Pfam" id="PF00534">
    <property type="entry name" value="Glycos_transf_1"/>
    <property type="match status" value="1"/>
</dbReference>
<evidence type="ECO:0000313" key="4">
    <source>
        <dbReference type="EMBL" id="KKL73845.1"/>
    </source>
</evidence>
<reference evidence="4" key="1">
    <citation type="journal article" date="2015" name="Nature">
        <title>Complex archaea that bridge the gap between prokaryotes and eukaryotes.</title>
        <authorList>
            <person name="Spang A."/>
            <person name="Saw J.H."/>
            <person name="Jorgensen S.L."/>
            <person name="Zaremba-Niedzwiedzka K."/>
            <person name="Martijn J."/>
            <person name="Lind A.E."/>
            <person name="van Eijk R."/>
            <person name="Schleper C."/>
            <person name="Guy L."/>
            <person name="Ettema T.J."/>
        </authorList>
    </citation>
    <scope>NUCLEOTIDE SEQUENCE</scope>
</reference>
<evidence type="ECO:0000256" key="2">
    <source>
        <dbReference type="ARBA" id="ARBA00022679"/>
    </source>
</evidence>
<dbReference type="Gene3D" id="3.40.50.2000">
    <property type="entry name" value="Glycogen Phosphorylase B"/>
    <property type="match status" value="2"/>
</dbReference>
<name>A0A0F9GWW5_9ZZZZ</name>
<gene>
    <name evidence="4" type="ORF">LCGC14_2070800</name>
</gene>
<feature type="non-terminal residue" evidence="4">
    <location>
        <position position="1"/>
    </location>
</feature>
<proteinExistence type="predicted"/>
<dbReference type="SUPFAM" id="SSF53756">
    <property type="entry name" value="UDP-Glycosyltransferase/glycogen phosphorylase"/>
    <property type="match status" value="1"/>
</dbReference>
<evidence type="ECO:0000259" key="3">
    <source>
        <dbReference type="Pfam" id="PF00534"/>
    </source>
</evidence>
<sequence>GVAAGKIQVVYNGVEDSGCCSNDAAKSNEEFTFANVGQFVPWKKQGLFIEAAEIVAKQLPGAKFILVGDDVFKRNVRYKNELLESINTSGIAERIYLTGWESDMTEIWPQIDCLVHTADREPFGRVIIEAMANGVPVIAVDSCGPGELIQNEQRGILVEADDPEGLSEAMTRIASMPELAKHLATEGREFVTANLTASKTAEQVAGIYNKIMEN</sequence>
<keyword evidence="1" id="KW-0328">Glycosyltransferase</keyword>
<keyword evidence="2" id="KW-0808">Transferase</keyword>
<evidence type="ECO:0000256" key="1">
    <source>
        <dbReference type="ARBA" id="ARBA00022676"/>
    </source>
</evidence>
<dbReference type="PANTHER" id="PTHR12526:SF510">
    <property type="entry name" value="D-INOSITOL 3-PHOSPHATE GLYCOSYLTRANSFERASE"/>
    <property type="match status" value="1"/>
</dbReference>